<accession>A0A165EDD9</accession>
<dbReference type="OrthoDB" id="2756422at2759"/>
<organism evidence="2 3">
    <name type="scientific">Laetiporus sulphureus 93-53</name>
    <dbReference type="NCBI Taxonomy" id="1314785"/>
    <lineage>
        <taxon>Eukaryota</taxon>
        <taxon>Fungi</taxon>
        <taxon>Dikarya</taxon>
        <taxon>Basidiomycota</taxon>
        <taxon>Agaricomycotina</taxon>
        <taxon>Agaricomycetes</taxon>
        <taxon>Polyporales</taxon>
        <taxon>Laetiporus</taxon>
    </lineage>
</organism>
<keyword evidence="3" id="KW-1185">Reference proteome</keyword>
<dbReference type="RefSeq" id="XP_040764533.1">
    <property type="nucleotide sequence ID" value="XM_040912525.1"/>
</dbReference>
<dbReference type="Proteomes" id="UP000076871">
    <property type="component" value="Unassembled WGS sequence"/>
</dbReference>
<dbReference type="EMBL" id="KV427622">
    <property type="protein sequence ID" value="KZT06793.1"/>
    <property type="molecule type" value="Genomic_DNA"/>
</dbReference>
<name>A0A165EDD9_9APHY</name>
<evidence type="ECO:0000313" key="2">
    <source>
        <dbReference type="EMBL" id="KZT06793.1"/>
    </source>
</evidence>
<proteinExistence type="predicted"/>
<gene>
    <name evidence="2" type="ORF">LAESUDRAFT_758975</name>
</gene>
<feature type="compositionally biased region" description="Polar residues" evidence="1">
    <location>
        <begin position="155"/>
        <end position="167"/>
    </location>
</feature>
<sequence>MAAATVSPTLVSAFPNGNVVTHPRVTEVKPPGSLNSNPLQLRQLEDAAGGVLGGTSGFSNGLPGGLLGGVPGGAPNGVPNGVSNDVPNGIPDGVLPGDAGSPIAGTGPNASGAGTSNTPEEPAQPANPYDGGRVNDKPSDTNGQTPNETGRRNGHTGSQAEIQNVVS</sequence>
<protein>
    <submittedName>
        <fullName evidence="2">Uncharacterized protein</fullName>
    </submittedName>
</protein>
<evidence type="ECO:0000256" key="1">
    <source>
        <dbReference type="SAM" id="MobiDB-lite"/>
    </source>
</evidence>
<reference evidence="2 3" key="1">
    <citation type="journal article" date="2016" name="Mol. Biol. Evol.">
        <title>Comparative Genomics of Early-Diverging Mushroom-Forming Fungi Provides Insights into the Origins of Lignocellulose Decay Capabilities.</title>
        <authorList>
            <person name="Nagy L.G."/>
            <person name="Riley R."/>
            <person name="Tritt A."/>
            <person name="Adam C."/>
            <person name="Daum C."/>
            <person name="Floudas D."/>
            <person name="Sun H."/>
            <person name="Yadav J.S."/>
            <person name="Pangilinan J."/>
            <person name="Larsson K.H."/>
            <person name="Matsuura K."/>
            <person name="Barry K."/>
            <person name="Labutti K."/>
            <person name="Kuo R."/>
            <person name="Ohm R.A."/>
            <person name="Bhattacharya S.S."/>
            <person name="Shirouzu T."/>
            <person name="Yoshinaga Y."/>
            <person name="Martin F.M."/>
            <person name="Grigoriev I.V."/>
            <person name="Hibbett D.S."/>
        </authorList>
    </citation>
    <scope>NUCLEOTIDE SEQUENCE [LARGE SCALE GENOMIC DNA]</scope>
    <source>
        <strain evidence="2 3">93-53</strain>
    </source>
</reference>
<evidence type="ECO:0000313" key="3">
    <source>
        <dbReference type="Proteomes" id="UP000076871"/>
    </source>
</evidence>
<feature type="compositionally biased region" description="Gly residues" evidence="1">
    <location>
        <begin position="59"/>
        <end position="75"/>
    </location>
</feature>
<dbReference type="GeneID" id="63829553"/>
<dbReference type="AlphaFoldDB" id="A0A165EDD9"/>
<feature type="region of interest" description="Disordered" evidence="1">
    <location>
        <begin position="59"/>
        <end position="167"/>
    </location>
</feature>
<dbReference type="InParanoid" id="A0A165EDD9"/>
<feature type="compositionally biased region" description="Polar residues" evidence="1">
    <location>
        <begin position="108"/>
        <end position="119"/>
    </location>
</feature>